<gene>
    <name evidence="1" type="ORF">NET02_06280</name>
</gene>
<evidence type="ECO:0008006" key="3">
    <source>
        <dbReference type="Google" id="ProtNLM"/>
    </source>
</evidence>
<accession>A0AA41WCX9</accession>
<evidence type="ECO:0000313" key="2">
    <source>
        <dbReference type="Proteomes" id="UP001165306"/>
    </source>
</evidence>
<name>A0AA41WCX9_9BACT</name>
<comment type="caution">
    <text evidence="1">The sequence shown here is derived from an EMBL/GenBank/DDBJ whole genome shotgun (WGS) entry which is preliminary data.</text>
</comment>
<dbReference type="AlphaFoldDB" id="A0AA41WCX9"/>
<dbReference type="RefSeq" id="WP_284056528.1">
    <property type="nucleotide sequence ID" value="NZ_JAMSLR010000003.1"/>
</dbReference>
<organism evidence="1 2">
    <name type="scientific">Thermalbibacter longus</name>
    <dbReference type="NCBI Taxonomy" id="2951981"/>
    <lineage>
        <taxon>Bacteria</taxon>
        <taxon>Pseudomonadati</taxon>
        <taxon>Thermomicrobiota</taxon>
        <taxon>Thermomicrobia</taxon>
        <taxon>Thermomicrobiales</taxon>
        <taxon>Thermomicrobiaceae</taxon>
        <taxon>Thermalbibacter</taxon>
    </lineage>
</organism>
<protein>
    <recommendedName>
        <fullName evidence="3">Lipoprotein</fullName>
    </recommendedName>
</protein>
<dbReference type="EMBL" id="JAMSLR010000003">
    <property type="protein sequence ID" value="MCM8748748.1"/>
    <property type="molecule type" value="Genomic_DNA"/>
</dbReference>
<proteinExistence type="predicted"/>
<evidence type="ECO:0000313" key="1">
    <source>
        <dbReference type="EMBL" id="MCM8748748.1"/>
    </source>
</evidence>
<keyword evidence="2" id="KW-1185">Reference proteome</keyword>
<dbReference type="PROSITE" id="PS51257">
    <property type="entry name" value="PROKAR_LIPOPROTEIN"/>
    <property type="match status" value="1"/>
</dbReference>
<reference evidence="1" key="1">
    <citation type="submission" date="2022-06" db="EMBL/GenBank/DDBJ databases">
        <title>CFH 74404 Thermomicrobiaceae sp.</title>
        <authorList>
            <person name="Ming H."/>
            <person name="Li W.-J."/>
            <person name="Zhao Z."/>
        </authorList>
    </citation>
    <scope>NUCLEOTIDE SEQUENCE</scope>
    <source>
        <strain evidence="1">CFH 74404</strain>
    </source>
</reference>
<dbReference type="Proteomes" id="UP001165306">
    <property type="component" value="Unassembled WGS sequence"/>
</dbReference>
<sequence>MHRTRVLLLTVGTFALVSGAGCLATWFPSVPTATPPPAEVVRGEVYEFESYLDPNWAFRLSIPKSATVSVSDDARRVLIDDSESPVWGGSFRMVVEVVPEVDAATPEALLQQVLQDVPGRSMPREFAVDGGRLPAAMVSFDPGAGRHCEQRRAVAAGYLASRTGFVVRIETDAPDRCDATALPEIELVIESFRAP</sequence>